<name>A0ACB8UYU8_9EURO</name>
<protein>
    <submittedName>
        <fullName evidence="1">Uncharacterized protein</fullName>
    </submittedName>
</protein>
<accession>A0ACB8UYU8</accession>
<gene>
    <name evidence="1" type="ORF">LOY88_002511</name>
</gene>
<dbReference type="EMBL" id="JALBCA010000030">
    <property type="protein sequence ID" value="KAI2388528.1"/>
    <property type="molecule type" value="Genomic_DNA"/>
</dbReference>
<comment type="caution">
    <text evidence="1">The sequence shown here is derived from an EMBL/GenBank/DDBJ whole genome shotgun (WGS) entry which is preliminary data.</text>
</comment>
<sequence>MPSYLQNAALNTNPLRAKLFRSKYQRAKLLHGKRLHDKLRRVNLLRPKRIPTSAPDTYPAPPHNPYAIGTVFPNMQEAREGLLHYTISQNLSYTVSRADSTRYIIKCRCATCPFRLRVTLRKSDKQAVVTVSRPHECSAEVHRGWRWASSVKYLAAKHKEFFKDNGGKLRVAELRELELKAGNDVSEKQAWRARKAIANGSRSQSTIASGCSSSPTGDKTLMEEK</sequence>
<organism evidence="1">
    <name type="scientific">Ophidiomyces ophidiicola</name>
    <dbReference type="NCBI Taxonomy" id="1387563"/>
    <lineage>
        <taxon>Eukaryota</taxon>
        <taxon>Fungi</taxon>
        <taxon>Dikarya</taxon>
        <taxon>Ascomycota</taxon>
        <taxon>Pezizomycotina</taxon>
        <taxon>Eurotiomycetes</taxon>
        <taxon>Eurotiomycetidae</taxon>
        <taxon>Onygenales</taxon>
        <taxon>Onygenaceae</taxon>
        <taxon>Ophidiomyces</taxon>
    </lineage>
</organism>
<evidence type="ECO:0000313" key="1">
    <source>
        <dbReference type="EMBL" id="KAI2388528.1"/>
    </source>
</evidence>
<reference evidence="1" key="1">
    <citation type="journal article" date="2022" name="bioRxiv">
        <title>Population genetic analysis of Ophidiomyces ophidiicola, the causative agent of snake fungal disease, indicates recent introductions to the USA.</title>
        <authorList>
            <person name="Ladner J.T."/>
            <person name="Palmer J.M."/>
            <person name="Ettinger C.L."/>
            <person name="Stajich J.E."/>
            <person name="Farrell T.M."/>
            <person name="Glorioso B.M."/>
            <person name="Lawson B."/>
            <person name="Price S.J."/>
            <person name="Stengle A.G."/>
            <person name="Grear D.A."/>
            <person name="Lorch J.M."/>
        </authorList>
    </citation>
    <scope>NUCLEOTIDE SEQUENCE</scope>
    <source>
        <strain evidence="1">NWHC 24266-5</strain>
    </source>
</reference>
<proteinExistence type="predicted"/>